<reference evidence="1" key="1">
    <citation type="journal article" date="2015" name="Nature">
        <title>Complex archaea that bridge the gap between prokaryotes and eukaryotes.</title>
        <authorList>
            <person name="Spang A."/>
            <person name="Saw J.H."/>
            <person name="Jorgensen S.L."/>
            <person name="Zaremba-Niedzwiedzka K."/>
            <person name="Martijn J."/>
            <person name="Lind A.E."/>
            <person name="van Eijk R."/>
            <person name="Schleper C."/>
            <person name="Guy L."/>
            <person name="Ettema T.J."/>
        </authorList>
    </citation>
    <scope>NUCLEOTIDE SEQUENCE</scope>
</reference>
<proteinExistence type="predicted"/>
<name>A0A0F9IIR0_9ZZZZ</name>
<accession>A0A0F9IIR0</accession>
<protein>
    <submittedName>
        <fullName evidence="1">Uncharacterized protein</fullName>
    </submittedName>
</protein>
<evidence type="ECO:0000313" key="1">
    <source>
        <dbReference type="EMBL" id="KKM19639.1"/>
    </source>
</evidence>
<comment type="caution">
    <text evidence="1">The sequence shown here is derived from an EMBL/GenBank/DDBJ whole genome shotgun (WGS) entry which is preliminary data.</text>
</comment>
<dbReference type="AlphaFoldDB" id="A0A0F9IIR0"/>
<organism evidence="1">
    <name type="scientific">marine sediment metagenome</name>
    <dbReference type="NCBI Taxonomy" id="412755"/>
    <lineage>
        <taxon>unclassified sequences</taxon>
        <taxon>metagenomes</taxon>
        <taxon>ecological metagenomes</taxon>
    </lineage>
</organism>
<gene>
    <name evidence="1" type="ORF">LCGC14_1653590</name>
</gene>
<sequence>MAVPTTRTLEPIYAEASLADANNGNANWARGEISPLDQKSNTGWLACLYGGIQTGDDWARVNIPVFEQRVPDFNTAQWSYYLTNTETMGVNIVIWVHDPKDFDKRAEITQLGSTVTVTAGWNAEQFTTATTGMFYYGENVTLPDGTATDLTAGTQYTWAQFQTDNVFSTWTIYRITLEYGWEASGTFEEAYVADIKLNGMPIFLRPDSGGSGRIAKRSVTATTSAIANTLAPKTPFRLLSFDIEINTAGTTSESLTITKDALAGATYDVLILTQNTKTPAITSLHVPFGVGYEYEGGDELDCAWPNTENRTYGLTWTYQTVF</sequence>
<dbReference type="EMBL" id="LAZR01013941">
    <property type="protein sequence ID" value="KKM19639.1"/>
    <property type="molecule type" value="Genomic_DNA"/>
</dbReference>